<name>A0A9D2MUX8_9FIRM</name>
<protein>
    <submittedName>
        <fullName evidence="1">Nucleotide pyrophosphohydrolase</fullName>
    </submittedName>
</protein>
<reference evidence="1" key="1">
    <citation type="journal article" date="2021" name="PeerJ">
        <title>Extensive microbial diversity within the chicken gut microbiome revealed by metagenomics and culture.</title>
        <authorList>
            <person name="Gilroy R."/>
            <person name="Ravi A."/>
            <person name="Getino M."/>
            <person name="Pursley I."/>
            <person name="Horton D.L."/>
            <person name="Alikhan N.F."/>
            <person name="Baker D."/>
            <person name="Gharbi K."/>
            <person name="Hall N."/>
            <person name="Watson M."/>
            <person name="Adriaenssens E.M."/>
            <person name="Foster-Nyarko E."/>
            <person name="Jarju S."/>
            <person name="Secka A."/>
            <person name="Antonio M."/>
            <person name="Oren A."/>
            <person name="Chaudhuri R.R."/>
            <person name="La Ragione R."/>
            <person name="Hildebrand F."/>
            <person name="Pallen M.J."/>
        </authorList>
    </citation>
    <scope>NUCLEOTIDE SEQUENCE</scope>
    <source>
        <strain evidence="1">CHK185-1770</strain>
    </source>
</reference>
<dbReference type="EMBL" id="DWXG01000045">
    <property type="protein sequence ID" value="HJB98078.1"/>
    <property type="molecule type" value="Genomic_DNA"/>
</dbReference>
<sequence>MASLTLEEMMAMQRELQEKFAESWGPRSPESAPLHMLWLVEEVGEVAAIFKKRKPQGIMEDPVVRAHFLEEMSDILMYFTDILNFLEVTPQEFSAAYRAKHARNMKRNFPQEHRQFLTPDQHNQA</sequence>
<organism evidence="1 2">
    <name type="scientific">Candidatus Acutalibacter pullicola</name>
    <dbReference type="NCBI Taxonomy" id="2838417"/>
    <lineage>
        <taxon>Bacteria</taxon>
        <taxon>Bacillati</taxon>
        <taxon>Bacillota</taxon>
        <taxon>Clostridia</taxon>
        <taxon>Eubacteriales</taxon>
        <taxon>Acutalibacteraceae</taxon>
        <taxon>Acutalibacter</taxon>
    </lineage>
</organism>
<reference evidence="1" key="2">
    <citation type="submission" date="2021-04" db="EMBL/GenBank/DDBJ databases">
        <authorList>
            <person name="Gilroy R."/>
        </authorList>
    </citation>
    <scope>NUCLEOTIDE SEQUENCE</scope>
    <source>
        <strain evidence="1">CHK185-1770</strain>
    </source>
</reference>
<dbReference type="AlphaFoldDB" id="A0A9D2MUX8"/>
<accession>A0A9D2MUX8</accession>
<comment type="caution">
    <text evidence="1">The sequence shown here is derived from an EMBL/GenBank/DDBJ whole genome shotgun (WGS) entry which is preliminary data.</text>
</comment>
<dbReference type="Gene3D" id="1.10.287.1080">
    <property type="entry name" value="MazG-like"/>
    <property type="match status" value="1"/>
</dbReference>
<evidence type="ECO:0000313" key="2">
    <source>
        <dbReference type="Proteomes" id="UP000826793"/>
    </source>
</evidence>
<dbReference type="SUPFAM" id="SSF101386">
    <property type="entry name" value="all-alpha NTP pyrophosphatases"/>
    <property type="match status" value="1"/>
</dbReference>
<dbReference type="Proteomes" id="UP000826793">
    <property type="component" value="Unassembled WGS sequence"/>
</dbReference>
<proteinExistence type="predicted"/>
<gene>
    <name evidence="1" type="ORF">H9710_05805</name>
</gene>
<evidence type="ECO:0000313" key="1">
    <source>
        <dbReference type="EMBL" id="HJB98078.1"/>
    </source>
</evidence>